<comment type="similarity">
    <text evidence="4">Belongs to the BMT2 family.</text>
</comment>
<feature type="binding site" evidence="4">
    <location>
        <position position="203"/>
    </location>
    <ligand>
        <name>S-adenosyl-L-methionine</name>
        <dbReference type="ChEBI" id="CHEBI:59789"/>
    </ligand>
</feature>
<accession>A0ABP0EDW2</accession>
<gene>
    <name evidence="4 6" type="primary">BMT2</name>
    <name evidence="6" type="ORF">CAAN4_E17194</name>
</gene>
<keyword evidence="2 4" id="KW-0808">Transferase</keyword>
<keyword evidence="4" id="KW-0539">Nucleus</keyword>
<dbReference type="EC" id="2.1.1.-" evidence="4"/>
<organism evidence="6 7">
    <name type="scientific">[Candida] anglica</name>
    <dbReference type="NCBI Taxonomy" id="148631"/>
    <lineage>
        <taxon>Eukaryota</taxon>
        <taxon>Fungi</taxon>
        <taxon>Dikarya</taxon>
        <taxon>Ascomycota</taxon>
        <taxon>Saccharomycotina</taxon>
        <taxon>Pichiomycetes</taxon>
        <taxon>Debaryomycetaceae</taxon>
        <taxon>Kurtzmaniella</taxon>
    </lineage>
</organism>
<dbReference type="SUPFAM" id="SSF53335">
    <property type="entry name" value="S-adenosyl-L-methionine-dependent methyltransferases"/>
    <property type="match status" value="1"/>
</dbReference>
<dbReference type="PANTHER" id="PTHR21008:SF1">
    <property type="entry name" value="25S RRNA (ADENINE(2142)-N(1))-METHYLTRANSFERASE"/>
    <property type="match status" value="1"/>
</dbReference>
<evidence type="ECO:0000313" key="6">
    <source>
        <dbReference type="EMBL" id="CAK7909916.1"/>
    </source>
</evidence>
<keyword evidence="1 4" id="KW-0489">Methyltransferase</keyword>
<keyword evidence="3 4" id="KW-0949">S-adenosyl-L-methionine</keyword>
<dbReference type="InterPro" id="IPR029063">
    <property type="entry name" value="SAM-dependent_MTases_sf"/>
</dbReference>
<dbReference type="InterPro" id="IPR021867">
    <property type="entry name" value="Bmt2/SAMTOR"/>
</dbReference>
<comment type="function">
    <text evidence="4">S-adenosyl-L-methionine-dependent methyltransferase that specifically methylates the N(1) position of an adenine present in helix 65 in 25S rRNA.</text>
</comment>
<comment type="subcellular location">
    <subcellularLocation>
        <location evidence="4">Nucleus</location>
        <location evidence="4">Nucleolus</location>
    </subcellularLocation>
</comment>
<proteinExistence type="inferred from homology"/>
<dbReference type="HAMAP" id="MF_03044">
    <property type="entry name" value="BMT2"/>
    <property type="match status" value="1"/>
</dbReference>
<feature type="binding site" evidence="4">
    <location>
        <position position="182"/>
    </location>
    <ligand>
        <name>S-adenosyl-L-methionine</name>
        <dbReference type="ChEBI" id="CHEBI:59789"/>
    </ligand>
</feature>
<keyword evidence="7" id="KW-1185">Reference proteome</keyword>
<dbReference type="EMBL" id="OZ004257">
    <property type="protein sequence ID" value="CAK7909916.1"/>
    <property type="molecule type" value="Genomic_DNA"/>
</dbReference>
<feature type="compositionally biased region" description="Low complexity" evidence="5">
    <location>
        <begin position="8"/>
        <end position="22"/>
    </location>
</feature>
<name>A0ABP0EDW2_9ASCO</name>
<dbReference type="Pfam" id="PF11968">
    <property type="entry name" value="Bmt2"/>
    <property type="match status" value="1"/>
</dbReference>
<feature type="region of interest" description="Disordered" evidence="5">
    <location>
        <begin position="1"/>
        <end position="25"/>
    </location>
</feature>
<evidence type="ECO:0000256" key="4">
    <source>
        <dbReference type="HAMAP-Rule" id="MF_03044"/>
    </source>
</evidence>
<dbReference type="Proteomes" id="UP001497600">
    <property type="component" value="Chromosome E"/>
</dbReference>
<protein>
    <recommendedName>
        <fullName evidence="4">25S rRNA adenine-N(1) methyltransferase</fullName>
        <ecNumber evidence="4">2.1.1.-</ecNumber>
    </recommendedName>
</protein>
<evidence type="ECO:0000313" key="7">
    <source>
        <dbReference type="Proteomes" id="UP001497600"/>
    </source>
</evidence>
<evidence type="ECO:0000256" key="5">
    <source>
        <dbReference type="SAM" id="MobiDB-lite"/>
    </source>
</evidence>
<sequence length="346" mass="39850">MAKRGLLTRPRTITGKKTTPKGLKPQQARQLIRRFHVLQKNKTRIISKINQQWPHKSTPEGPEGPMNLDESNYKSVILEKFSGIYPHKDFRLNDQKKNLETILKLDQKISLQDLVKELAKIDAEIEYRGGLKAYQSASTQGQNNNRGGDSSKKLIEWITAHAPYEKFLKNNKSEPLNALEIGCLDPNNVISTCGIFQSVAKIDLNSQSPHILEQDFMKRPLPENYQQRFNLISCSLVLNFVPTPKERGEMLLRITQFLKPPTKKKPSMSSFFFVLPLPCLQNSRYMDLDRFESMMSDLGFSKVFRHESSKIVYYLFDWSGKVKQVKYPKKELHSGGSRNNFCIVIE</sequence>
<dbReference type="PANTHER" id="PTHR21008">
    <property type="entry name" value="S-ADENOSYLMETHIONINE SENSOR UPSTREAM OF MTORC1-RELATED"/>
    <property type="match status" value="1"/>
</dbReference>
<evidence type="ECO:0000256" key="2">
    <source>
        <dbReference type="ARBA" id="ARBA00022679"/>
    </source>
</evidence>
<evidence type="ECO:0000256" key="1">
    <source>
        <dbReference type="ARBA" id="ARBA00022603"/>
    </source>
</evidence>
<evidence type="ECO:0000256" key="3">
    <source>
        <dbReference type="ARBA" id="ARBA00022691"/>
    </source>
</evidence>
<reference evidence="6 7" key="1">
    <citation type="submission" date="2024-01" db="EMBL/GenBank/DDBJ databases">
        <authorList>
            <consortium name="Genoscope - CEA"/>
            <person name="William W."/>
        </authorList>
    </citation>
    <scope>NUCLEOTIDE SEQUENCE [LARGE SCALE GENOMIC DNA]</scope>
    <source>
        <strain evidence="6 7">29B2s-10</strain>
    </source>
</reference>